<evidence type="ECO:0000313" key="2">
    <source>
        <dbReference type="EMBL" id="CAA9517809.1"/>
    </source>
</evidence>
<gene>
    <name evidence="2" type="ORF">AVDCRST_MAG30-2869</name>
</gene>
<organism evidence="2">
    <name type="scientific">uncultured Solirubrobacteraceae bacterium</name>
    <dbReference type="NCBI Taxonomy" id="1162706"/>
    <lineage>
        <taxon>Bacteria</taxon>
        <taxon>Bacillati</taxon>
        <taxon>Actinomycetota</taxon>
        <taxon>Thermoleophilia</taxon>
        <taxon>Solirubrobacterales</taxon>
        <taxon>Solirubrobacteraceae</taxon>
        <taxon>environmental samples</taxon>
    </lineage>
</organism>
<feature type="region of interest" description="Disordered" evidence="1">
    <location>
        <begin position="1"/>
        <end position="103"/>
    </location>
</feature>
<feature type="compositionally biased region" description="Basic and acidic residues" evidence="1">
    <location>
        <begin position="81"/>
        <end position="96"/>
    </location>
</feature>
<protein>
    <submittedName>
        <fullName evidence="2">Uncharacterized protein</fullName>
    </submittedName>
</protein>
<feature type="non-terminal residue" evidence="2">
    <location>
        <position position="130"/>
    </location>
</feature>
<sequence>EGGPPPRGARPGGLWSLGAGGASRADAVEDVGRDHLRSGRQGRGGGADRAPALPVAAAGGGLPRPRPPPRRLRPAACRTGLHGDLRRPGDRADRGHGAGAACRRRIHPDRRVCDRALRAGRGGAAGRGAV</sequence>
<dbReference type="AlphaFoldDB" id="A0A6J4T9N7"/>
<evidence type="ECO:0000256" key="1">
    <source>
        <dbReference type="SAM" id="MobiDB-lite"/>
    </source>
</evidence>
<feature type="non-terminal residue" evidence="2">
    <location>
        <position position="1"/>
    </location>
</feature>
<accession>A0A6J4T9N7</accession>
<reference evidence="2" key="1">
    <citation type="submission" date="2020-02" db="EMBL/GenBank/DDBJ databases">
        <authorList>
            <person name="Meier V. D."/>
        </authorList>
    </citation>
    <scope>NUCLEOTIDE SEQUENCE</scope>
    <source>
        <strain evidence="2">AVDCRST_MAG30</strain>
    </source>
</reference>
<feature type="compositionally biased region" description="Basic and acidic residues" evidence="1">
    <location>
        <begin position="26"/>
        <end position="37"/>
    </location>
</feature>
<proteinExistence type="predicted"/>
<name>A0A6J4T9N7_9ACTN</name>
<feature type="compositionally biased region" description="Low complexity" evidence="1">
    <location>
        <begin position="48"/>
        <end position="57"/>
    </location>
</feature>
<dbReference type="EMBL" id="CADCVS010000368">
    <property type="protein sequence ID" value="CAA9517809.1"/>
    <property type="molecule type" value="Genomic_DNA"/>
</dbReference>